<name>A0A5Y8X2B4_CAMJU</name>
<dbReference type="AlphaFoldDB" id="A0A5Y8X2B4"/>
<evidence type="ECO:0000313" key="2">
    <source>
        <dbReference type="EMBL" id="ECK7550308.1"/>
    </source>
</evidence>
<evidence type="ECO:0000313" key="3">
    <source>
        <dbReference type="EMBL" id="ECK7961258.1"/>
    </source>
</evidence>
<dbReference type="EMBL" id="AAKBVY010000012">
    <property type="protein sequence ID" value="ECQ5773862.1"/>
    <property type="molecule type" value="Genomic_DNA"/>
</dbReference>
<dbReference type="RefSeq" id="WP_019108957.1">
    <property type="nucleotide sequence ID" value="NZ_CAJGWR010000001.1"/>
</dbReference>
<protein>
    <submittedName>
        <fullName evidence="4">Uncharacterized protein</fullName>
    </submittedName>
</protein>
<reference evidence="4" key="1">
    <citation type="submission" date="2019-08" db="EMBL/GenBank/DDBJ databases">
        <authorList>
            <person name="Ashton P.M."/>
            <person name="Dallman T."/>
            <person name="Nair S."/>
            <person name="De Pinna E."/>
            <person name="Peters T."/>
            <person name="Grant K."/>
        </authorList>
    </citation>
    <scope>NUCLEOTIDE SEQUENCE</scope>
    <source>
        <strain evidence="4">275704</strain>
        <strain evidence="2">735608</strain>
        <strain evidence="3">735620</strain>
        <strain evidence="1">OXC2045</strain>
    </source>
</reference>
<dbReference type="EMBL" id="AACJBK010000002">
    <property type="protein sequence ID" value="EAK7698209.1"/>
    <property type="molecule type" value="Genomic_DNA"/>
</dbReference>
<dbReference type="EMBL" id="AAJDKN010000013">
    <property type="protein sequence ID" value="ECK7961258.1"/>
    <property type="molecule type" value="Genomic_DNA"/>
</dbReference>
<sequence length="79" mass="9077">MKAKGVAIVPDGIEFDAETNEFFDELEDQFFKGQLNFQKINTHAKGRVVQGLKAKQEQKSFTQKERNEFLRKCGIKIGK</sequence>
<evidence type="ECO:0000313" key="4">
    <source>
        <dbReference type="EMBL" id="ECQ5773862.1"/>
    </source>
</evidence>
<comment type="caution">
    <text evidence="4">The sequence shown here is derived from an EMBL/GenBank/DDBJ whole genome shotgun (WGS) entry which is preliminary data.</text>
</comment>
<proteinExistence type="predicted"/>
<evidence type="ECO:0000313" key="1">
    <source>
        <dbReference type="EMBL" id="EAK7698209.1"/>
    </source>
</evidence>
<dbReference type="EMBL" id="AAJDBQ010000011">
    <property type="protein sequence ID" value="ECK7550308.1"/>
    <property type="molecule type" value="Genomic_DNA"/>
</dbReference>
<accession>A0A5Y8X2B4</accession>
<gene>
    <name evidence="1" type="ORF">E7L89_02145</name>
    <name evidence="2" type="ORF">FRP39_06795</name>
    <name evidence="3" type="ORF">FRR83_04415</name>
    <name evidence="4" type="ORF">FZU91_06525</name>
</gene>
<organism evidence="4">
    <name type="scientific">Campylobacter jejuni</name>
    <dbReference type="NCBI Taxonomy" id="197"/>
    <lineage>
        <taxon>Bacteria</taxon>
        <taxon>Pseudomonadati</taxon>
        <taxon>Campylobacterota</taxon>
        <taxon>Epsilonproteobacteria</taxon>
        <taxon>Campylobacterales</taxon>
        <taxon>Campylobacteraceae</taxon>
        <taxon>Campylobacter</taxon>
    </lineage>
</organism>